<dbReference type="AlphaFoldDB" id="A0A8X6IQJ3"/>
<dbReference type="EMBL" id="BMAO01012426">
    <property type="protein sequence ID" value="GFQ81375.1"/>
    <property type="molecule type" value="Genomic_DNA"/>
</dbReference>
<reference evidence="2" key="1">
    <citation type="submission" date="2020-07" db="EMBL/GenBank/DDBJ databases">
        <title>Multicomponent nature underlies the extraordinary mechanical properties of spider dragline silk.</title>
        <authorList>
            <person name="Kono N."/>
            <person name="Nakamura H."/>
            <person name="Mori M."/>
            <person name="Yoshida Y."/>
            <person name="Ohtoshi R."/>
            <person name="Malay A.D."/>
            <person name="Moran D.A.P."/>
            <person name="Tomita M."/>
            <person name="Numata K."/>
            <person name="Arakawa K."/>
        </authorList>
    </citation>
    <scope>NUCLEOTIDE SEQUENCE</scope>
</reference>
<evidence type="ECO:0000256" key="1">
    <source>
        <dbReference type="SAM" id="MobiDB-lite"/>
    </source>
</evidence>
<evidence type="ECO:0000313" key="3">
    <source>
        <dbReference type="Proteomes" id="UP000887116"/>
    </source>
</evidence>
<dbReference type="SUPFAM" id="SSF54980">
    <property type="entry name" value="EF-G C-terminal domain-like"/>
    <property type="match status" value="1"/>
</dbReference>
<feature type="compositionally biased region" description="Basic and acidic residues" evidence="1">
    <location>
        <begin position="9"/>
        <end position="19"/>
    </location>
</feature>
<dbReference type="Proteomes" id="UP000887116">
    <property type="component" value="Unassembled WGS sequence"/>
</dbReference>
<evidence type="ECO:0000313" key="2">
    <source>
        <dbReference type="EMBL" id="GFQ81375.1"/>
    </source>
</evidence>
<organism evidence="2 3">
    <name type="scientific">Trichonephila clavata</name>
    <name type="common">Joro spider</name>
    <name type="synonym">Nephila clavata</name>
    <dbReference type="NCBI Taxonomy" id="2740835"/>
    <lineage>
        <taxon>Eukaryota</taxon>
        <taxon>Metazoa</taxon>
        <taxon>Ecdysozoa</taxon>
        <taxon>Arthropoda</taxon>
        <taxon>Chelicerata</taxon>
        <taxon>Arachnida</taxon>
        <taxon>Araneae</taxon>
        <taxon>Araneomorphae</taxon>
        <taxon>Entelegynae</taxon>
        <taxon>Araneoidea</taxon>
        <taxon>Nephilidae</taxon>
        <taxon>Trichonephila</taxon>
    </lineage>
</organism>
<keyword evidence="3" id="KW-1185">Reference proteome</keyword>
<comment type="caution">
    <text evidence="2">The sequence shown here is derived from an EMBL/GenBank/DDBJ whole genome shotgun (WGS) entry which is preliminary data.</text>
</comment>
<dbReference type="InterPro" id="IPR035647">
    <property type="entry name" value="EFG_III/V"/>
</dbReference>
<feature type="region of interest" description="Disordered" evidence="1">
    <location>
        <begin position="1"/>
        <end position="33"/>
    </location>
</feature>
<dbReference type="OrthoDB" id="3863715at2759"/>
<protein>
    <submittedName>
        <fullName evidence="2">Transposon Ty3-G Gag-Pol polyprotein</fullName>
    </submittedName>
</protein>
<proteinExistence type="predicted"/>
<sequence length="175" mass="20322">MVTPNFVPRKKDGLHEDNQKLVTSSPVELPRPYDLPKLEDGLKRLAKPDPLIQYVIEEPGEHIVAGTEELKNTDPVVVVPESMPKEIKRSISEKRSSRIKETKDYYFIPRLRKKKENFIANCDHRVLVNHKRRKKEGFLHPLQIEDVPLKAYLSDHLGPHRITKFKEGVMDKLTD</sequence>
<gene>
    <name evidence="2" type="primary">TY3B-G_514</name>
    <name evidence="2" type="ORF">TNCT_440531</name>
</gene>
<accession>A0A8X6IQJ3</accession>
<name>A0A8X6IQJ3_TRICU</name>
<dbReference type="Gene3D" id="3.30.70.870">
    <property type="entry name" value="Elongation Factor G (Translational Gtpase), domain 3"/>
    <property type="match status" value="1"/>
</dbReference>